<dbReference type="Pfam" id="PF00664">
    <property type="entry name" value="ABC_membrane"/>
    <property type="match status" value="1"/>
</dbReference>
<dbReference type="FunFam" id="3.40.50.300:FF:000299">
    <property type="entry name" value="ABC transporter ATP-binding protein/permease"/>
    <property type="match status" value="1"/>
</dbReference>
<evidence type="ECO:0000256" key="7">
    <source>
        <dbReference type="ARBA" id="ARBA00022989"/>
    </source>
</evidence>
<feature type="transmembrane region" description="Helical" evidence="9">
    <location>
        <begin position="136"/>
        <end position="158"/>
    </location>
</feature>
<keyword evidence="3" id="KW-1003">Cell membrane</keyword>
<feature type="transmembrane region" description="Helical" evidence="9">
    <location>
        <begin position="164"/>
        <end position="184"/>
    </location>
</feature>
<feature type="transmembrane region" description="Helical" evidence="9">
    <location>
        <begin position="255"/>
        <end position="274"/>
    </location>
</feature>
<keyword evidence="6 12" id="KW-0067">ATP-binding</keyword>
<protein>
    <submittedName>
        <fullName evidence="12">Transport ATP-binding protein CydC</fullName>
    </submittedName>
</protein>
<dbReference type="InterPro" id="IPR003439">
    <property type="entry name" value="ABC_transporter-like_ATP-bd"/>
</dbReference>
<reference evidence="12" key="1">
    <citation type="submission" date="2020-01" db="EMBL/GenBank/DDBJ databases">
        <authorList>
            <person name="Meier V. D."/>
            <person name="Meier V D."/>
        </authorList>
    </citation>
    <scope>NUCLEOTIDE SEQUENCE</scope>
    <source>
        <strain evidence="12">HLG_WM_MAG_07</strain>
    </source>
</reference>
<evidence type="ECO:0000256" key="4">
    <source>
        <dbReference type="ARBA" id="ARBA00022692"/>
    </source>
</evidence>
<evidence type="ECO:0000256" key="8">
    <source>
        <dbReference type="ARBA" id="ARBA00023136"/>
    </source>
</evidence>
<dbReference type="GO" id="GO:0045454">
    <property type="term" value="P:cell redox homeostasis"/>
    <property type="evidence" value="ECO:0007669"/>
    <property type="project" value="InterPro"/>
</dbReference>
<feature type="transmembrane region" description="Helical" evidence="9">
    <location>
        <begin position="286"/>
        <end position="307"/>
    </location>
</feature>
<dbReference type="InterPro" id="IPR036640">
    <property type="entry name" value="ABC1_TM_sf"/>
</dbReference>
<dbReference type="InterPro" id="IPR039421">
    <property type="entry name" value="Type_1_exporter"/>
</dbReference>
<dbReference type="CDD" id="cd18585">
    <property type="entry name" value="ABC_6TM_CydC"/>
    <property type="match status" value="1"/>
</dbReference>
<evidence type="ECO:0000256" key="9">
    <source>
        <dbReference type="SAM" id="Phobius"/>
    </source>
</evidence>
<comment type="subcellular location">
    <subcellularLocation>
        <location evidence="1">Cell membrane</location>
        <topology evidence="1">Multi-pass membrane protein</topology>
    </subcellularLocation>
</comment>
<gene>
    <name evidence="12" type="ORF">HELGO_WM11613</name>
</gene>
<dbReference type="AlphaFoldDB" id="A0A6S6SNB9"/>
<evidence type="ECO:0000256" key="3">
    <source>
        <dbReference type="ARBA" id="ARBA00022475"/>
    </source>
</evidence>
<dbReference type="GO" id="GO:0005524">
    <property type="term" value="F:ATP binding"/>
    <property type="evidence" value="ECO:0007669"/>
    <property type="project" value="UniProtKB-KW"/>
</dbReference>
<keyword evidence="8 9" id="KW-0472">Membrane</keyword>
<dbReference type="Gene3D" id="1.20.1560.10">
    <property type="entry name" value="ABC transporter type 1, transmembrane domain"/>
    <property type="match status" value="1"/>
</dbReference>
<dbReference type="GO" id="GO:0034775">
    <property type="term" value="P:glutathione transmembrane transport"/>
    <property type="evidence" value="ECO:0007669"/>
    <property type="project" value="InterPro"/>
</dbReference>
<evidence type="ECO:0000259" key="10">
    <source>
        <dbReference type="PROSITE" id="PS50893"/>
    </source>
</evidence>
<evidence type="ECO:0000256" key="5">
    <source>
        <dbReference type="ARBA" id="ARBA00022741"/>
    </source>
</evidence>
<dbReference type="SUPFAM" id="SSF90123">
    <property type="entry name" value="ABC transporter transmembrane region"/>
    <property type="match status" value="1"/>
</dbReference>
<evidence type="ECO:0000259" key="11">
    <source>
        <dbReference type="PROSITE" id="PS50929"/>
    </source>
</evidence>
<dbReference type="SMART" id="SM00382">
    <property type="entry name" value="AAA"/>
    <property type="match status" value="1"/>
</dbReference>
<evidence type="ECO:0000256" key="1">
    <source>
        <dbReference type="ARBA" id="ARBA00004651"/>
    </source>
</evidence>
<dbReference type="Gene3D" id="3.40.50.300">
    <property type="entry name" value="P-loop containing nucleotide triphosphate hydrolases"/>
    <property type="match status" value="1"/>
</dbReference>
<keyword evidence="4 9" id="KW-0812">Transmembrane</keyword>
<feature type="transmembrane region" description="Helical" evidence="9">
    <location>
        <begin position="21"/>
        <end position="39"/>
    </location>
</feature>
<accession>A0A6S6SNB9</accession>
<dbReference type="EMBL" id="CACVAY010000021">
    <property type="protein sequence ID" value="CAA6804455.1"/>
    <property type="molecule type" value="Genomic_DNA"/>
</dbReference>
<organism evidence="12">
    <name type="scientific">uncultured Thiotrichaceae bacterium</name>
    <dbReference type="NCBI Taxonomy" id="298394"/>
    <lineage>
        <taxon>Bacteria</taxon>
        <taxon>Pseudomonadati</taxon>
        <taxon>Pseudomonadota</taxon>
        <taxon>Gammaproteobacteria</taxon>
        <taxon>Thiotrichales</taxon>
        <taxon>Thiotrichaceae</taxon>
        <taxon>environmental samples</taxon>
    </lineage>
</organism>
<dbReference type="InterPro" id="IPR003593">
    <property type="entry name" value="AAA+_ATPase"/>
</dbReference>
<dbReference type="NCBIfam" id="TIGR02868">
    <property type="entry name" value="CydC"/>
    <property type="match status" value="1"/>
</dbReference>
<dbReference type="InterPro" id="IPR011527">
    <property type="entry name" value="ABC1_TM_dom"/>
</dbReference>
<sequence length="551" mass="60821">MKQDLLILWRLFKLLRPYAGWVLLGVLLSLATVLANISLLTLSGWFITAMALAGIASVDMNYFTPAATIRGLAIARTGGRYLERLVTHEATFRITAQLRYWFYEKLEPLAPAALQHYHSGDLLRRIRSDIDTLESFYLRTFSPIMVALIAGIIVLLFLSRYHLQLMLVELVLLVVAGLIVPLIANKFSKKPGEELVEKSAVLQTQVIDSIQGMGELQIYQADARLTETLSQQSESVLEAQTSLNRVSGMAQGSTLFFANLAMWLMVIVAIPLLATSQLEPAQLPMLALLALASFEMIMPLPLALQALPQTLTAAKRIFAIIDTPVQVSEPASPKAIPEDFTLQFDKVSFAYPEQSKSTLENFSLRIEQGQKVGIVGPSGAGKSTIIALLMRFWDPQQGQITLGDDALTAYDSEELRKQFAVASQQVHLFNSTVKRNLLLANPEAADEQIVEVCKIAEIHDFIESQEEGYDTWIGEAGTRLSGGQIQRLAIARALLKDAPILILDEPGENLDAETELRVMQNILEASVGRTVILITHKKVGLEAMDQLVSLN</sequence>
<dbReference type="PANTHER" id="PTHR43394:SF1">
    <property type="entry name" value="ATP-BINDING CASSETTE SUB-FAMILY B MEMBER 10, MITOCHONDRIAL"/>
    <property type="match status" value="1"/>
</dbReference>
<evidence type="ECO:0000256" key="2">
    <source>
        <dbReference type="ARBA" id="ARBA00022448"/>
    </source>
</evidence>
<keyword evidence="7 9" id="KW-1133">Transmembrane helix</keyword>
<dbReference type="GO" id="GO:0016887">
    <property type="term" value="F:ATP hydrolysis activity"/>
    <property type="evidence" value="ECO:0007669"/>
    <property type="project" value="InterPro"/>
</dbReference>
<feature type="domain" description="ABC transporter" evidence="10">
    <location>
        <begin position="342"/>
        <end position="551"/>
    </location>
</feature>
<keyword evidence="2" id="KW-0813">Transport</keyword>
<feature type="domain" description="ABC transmembrane type-1" evidence="11">
    <location>
        <begin position="23"/>
        <end position="309"/>
    </location>
</feature>
<dbReference type="PANTHER" id="PTHR43394">
    <property type="entry name" value="ATP-DEPENDENT PERMEASE MDL1, MITOCHONDRIAL"/>
    <property type="match status" value="1"/>
</dbReference>
<dbReference type="PROSITE" id="PS00211">
    <property type="entry name" value="ABC_TRANSPORTER_1"/>
    <property type="match status" value="1"/>
</dbReference>
<dbReference type="GO" id="GO:0005886">
    <property type="term" value="C:plasma membrane"/>
    <property type="evidence" value="ECO:0007669"/>
    <property type="project" value="UniProtKB-SubCell"/>
</dbReference>
<evidence type="ECO:0000256" key="6">
    <source>
        <dbReference type="ARBA" id="ARBA00022840"/>
    </source>
</evidence>
<evidence type="ECO:0000313" key="12">
    <source>
        <dbReference type="EMBL" id="CAA6804455.1"/>
    </source>
</evidence>
<dbReference type="Pfam" id="PF00005">
    <property type="entry name" value="ABC_tran"/>
    <property type="match status" value="1"/>
</dbReference>
<feature type="transmembrane region" description="Helical" evidence="9">
    <location>
        <begin position="45"/>
        <end position="63"/>
    </location>
</feature>
<dbReference type="PROSITE" id="PS50929">
    <property type="entry name" value="ABC_TM1F"/>
    <property type="match status" value="1"/>
</dbReference>
<dbReference type="InterPro" id="IPR027417">
    <property type="entry name" value="P-loop_NTPase"/>
</dbReference>
<name>A0A6S6SNB9_9GAMM</name>
<dbReference type="InterPro" id="IPR014223">
    <property type="entry name" value="ABC_CydC/D"/>
</dbReference>
<proteinExistence type="predicted"/>
<dbReference type="PROSITE" id="PS50893">
    <property type="entry name" value="ABC_TRANSPORTER_2"/>
    <property type="match status" value="1"/>
</dbReference>
<dbReference type="InterPro" id="IPR017871">
    <property type="entry name" value="ABC_transporter-like_CS"/>
</dbReference>
<dbReference type="GO" id="GO:0015421">
    <property type="term" value="F:ABC-type oligopeptide transporter activity"/>
    <property type="evidence" value="ECO:0007669"/>
    <property type="project" value="TreeGrafter"/>
</dbReference>
<dbReference type="SUPFAM" id="SSF52540">
    <property type="entry name" value="P-loop containing nucleoside triphosphate hydrolases"/>
    <property type="match status" value="1"/>
</dbReference>
<keyword evidence="5" id="KW-0547">Nucleotide-binding</keyword>